<dbReference type="Pfam" id="PF04542">
    <property type="entry name" value="Sigma70_r2"/>
    <property type="match status" value="1"/>
</dbReference>
<dbReference type="EMBL" id="DXFT01000200">
    <property type="protein sequence ID" value="HIX04473.1"/>
    <property type="molecule type" value="Genomic_DNA"/>
</dbReference>
<dbReference type="InterPro" id="IPR013325">
    <property type="entry name" value="RNA_pol_sigma_r2"/>
</dbReference>
<dbReference type="GO" id="GO:0006352">
    <property type="term" value="P:DNA-templated transcription initiation"/>
    <property type="evidence" value="ECO:0007669"/>
    <property type="project" value="InterPro"/>
</dbReference>
<dbReference type="InterPro" id="IPR036388">
    <property type="entry name" value="WH-like_DNA-bd_sf"/>
</dbReference>
<gene>
    <name evidence="6" type="ORF">H9863_10230</name>
</gene>
<dbReference type="SMART" id="SM00421">
    <property type="entry name" value="HTH_LUXR"/>
    <property type="match status" value="1"/>
</dbReference>
<dbReference type="InterPro" id="IPR013324">
    <property type="entry name" value="RNA_pol_sigma_r3/r4-like"/>
</dbReference>
<dbReference type="InterPro" id="IPR014284">
    <property type="entry name" value="RNA_pol_sigma-70_dom"/>
</dbReference>
<dbReference type="AlphaFoldDB" id="A0A9D1V1Z0"/>
<feature type="domain" description="HTH luxR-type" evidence="5">
    <location>
        <begin position="120"/>
        <end position="176"/>
    </location>
</feature>
<keyword evidence="4" id="KW-0804">Transcription</keyword>
<sequence length="184" mass="21509">MDNRELHILEEFKQGRLELFYRHVYPGLLLFAVRHAGEVHDFLAEDCVQDAVFSAWQRRENFDSLPALKSFCYTSIRNSIVSLDRKQRAKERYVSQLEDEVVFNNSVIDQETQLLLHNAIQALPVKEREIFEMCYVEGLKNMEVAERLGVSESTVKKVKAKALDFLKDRLDPALFLFFFSCKNI</sequence>
<evidence type="ECO:0000256" key="2">
    <source>
        <dbReference type="ARBA" id="ARBA00023015"/>
    </source>
</evidence>
<evidence type="ECO:0000256" key="4">
    <source>
        <dbReference type="ARBA" id="ARBA00023163"/>
    </source>
</evidence>
<evidence type="ECO:0000313" key="7">
    <source>
        <dbReference type="Proteomes" id="UP000824202"/>
    </source>
</evidence>
<dbReference type="InterPro" id="IPR007627">
    <property type="entry name" value="RNA_pol_sigma70_r2"/>
</dbReference>
<reference evidence="6" key="2">
    <citation type="submission" date="2021-04" db="EMBL/GenBank/DDBJ databases">
        <authorList>
            <person name="Gilroy R."/>
        </authorList>
    </citation>
    <scope>NUCLEOTIDE SEQUENCE</scope>
    <source>
        <strain evidence="6">23274</strain>
    </source>
</reference>
<organism evidence="6 7">
    <name type="scientific">Candidatus Odoribacter faecigallinarum</name>
    <dbReference type="NCBI Taxonomy" id="2838706"/>
    <lineage>
        <taxon>Bacteria</taxon>
        <taxon>Pseudomonadati</taxon>
        <taxon>Bacteroidota</taxon>
        <taxon>Bacteroidia</taxon>
        <taxon>Bacteroidales</taxon>
        <taxon>Odoribacteraceae</taxon>
        <taxon>Odoribacter</taxon>
    </lineage>
</organism>
<dbReference type="PANTHER" id="PTHR43133:SF46">
    <property type="entry name" value="RNA POLYMERASE SIGMA-70 FACTOR ECF SUBFAMILY"/>
    <property type="match status" value="1"/>
</dbReference>
<keyword evidence="3" id="KW-0731">Sigma factor</keyword>
<dbReference type="InterPro" id="IPR013249">
    <property type="entry name" value="RNA_pol_sigma70_r4_t2"/>
</dbReference>
<comment type="similarity">
    <text evidence="1">Belongs to the sigma-70 factor family. ECF subfamily.</text>
</comment>
<dbReference type="GO" id="GO:0016987">
    <property type="term" value="F:sigma factor activity"/>
    <property type="evidence" value="ECO:0007669"/>
    <property type="project" value="UniProtKB-KW"/>
</dbReference>
<dbReference type="CDD" id="cd06171">
    <property type="entry name" value="Sigma70_r4"/>
    <property type="match status" value="1"/>
</dbReference>
<dbReference type="Gene3D" id="1.10.10.10">
    <property type="entry name" value="Winged helix-like DNA-binding domain superfamily/Winged helix DNA-binding domain"/>
    <property type="match status" value="1"/>
</dbReference>
<evidence type="ECO:0000313" key="6">
    <source>
        <dbReference type="EMBL" id="HIX04473.1"/>
    </source>
</evidence>
<name>A0A9D1V1Z0_9BACT</name>
<dbReference type="SUPFAM" id="SSF88659">
    <property type="entry name" value="Sigma3 and sigma4 domains of RNA polymerase sigma factors"/>
    <property type="match status" value="1"/>
</dbReference>
<reference evidence="6" key="1">
    <citation type="journal article" date="2021" name="PeerJ">
        <title>Extensive microbial diversity within the chicken gut microbiome revealed by metagenomics and culture.</title>
        <authorList>
            <person name="Gilroy R."/>
            <person name="Ravi A."/>
            <person name="Getino M."/>
            <person name="Pursley I."/>
            <person name="Horton D.L."/>
            <person name="Alikhan N.F."/>
            <person name="Baker D."/>
            <person name="Gharbi K."/>
            <person name="Hall N."/>
            <person name="Watson M."/>
            <person name="Adriaenssens E.M."/>
            <person name="Foster-Nyarko E."/>
            <person name="Jarju S."/>
            <person name="Secka A."/>
            <person name="Antonio M."/>
            <person name="Oren A."/>
            <person name="Chaudhuri R.R."/>
            <person name="La Ragione R."/>
            <person name="Hildebrand F."/>
            <person name="Pallen M.J."/>
        </authorList>
    </citation>
    <scope>NUCLEOTIDE SEQUENCE</scope>
    <source>
        <strain evidence="6">23274</strain>
    </source>
</reference>
<dbReference type="InterPro" id="IPR000792">
    <property type="entry name" value="Tscrpt_reg_LuxR_C"/>
</dbReference>
<dbReference type="NCBIfam" id="TIGR02937">
    <property type="entry name" value="sigma70-ECF"/>
    <property type="match status" value="1"/>
</dbReference>
<dbReference type="SUPFAM" id="SSF88946">
    <property type="entry name" value="Sigma2 domain of RNA polymerase sigma factors"/>
    <property type="match status" value="1"/>
</dbReference>
<evidence type="ECO:0000256" key="3">
    <source>
        <dbReference type="ARBA" id="ARBA00023082"/>
    </source>
</evidence>
<dbReference type="Pfam" id="PF08281">
    <property type="entry name" value="Sigma70_r4_2"/>
    <property type="match status" value="1"/>
</dbReference>
<comment type="caution">
    <text evidence="6">The sequence shown here is derived from an EMBL/GenBank/DDBJ whole genome shotgun (WGS) entry which is preliminary data.</text>
</comment>
<keyword evidence="2" id="KW-0805">Transcription regulation</keyword>
<dbReference type="InterPro" id="IPR039425">
    <property type="entry name" value="RNA_pol_sigma-70-like"/>
</dbReference>
<protein>
    <submittedName>
        <fullName evidence="6">Sigma-70 family RNA polymerase sigma factor</fullName>
    </submittedName>
</protein>
<proteinExistence type="inferred from homology"/>
<dbReference type="Proteomes" id="UP000824202">
    <property type="component" value="Unassembled WGS sequence"/>
</dbReference>
<dbReference type="PANTHER" id="PTHR43133">
    <property type="entry name" value="RNA POLYMERASE ECF-TYPE SIGMA FACTO"/>
    <property type="match status" value="1"/>
</dbReference>
<evidence type="ECO:0000256" key="1">
    <source>
        <dbReference type="ARBA" id="ARBA00010641"/>
    </source>
</evidence>
<accession>A0A9D1V1Z0</accession>
<dbReference type="GO" id="GO:0003677">
    <property type="term" value="F:DNA binding"/>
    <property type="evidence" value="ECO:0007669"/>
    <property type="project" value="InterPro"/>
</dbReference>
<evidence type="ECO:0000259" key="5">
    <source>
        <dbReference type="SMART" id="SM00421"/>
    </source>
</evidence>
<dbReference type="Gene3D" id="1.10.1740.10">
    <property type="match status" value="1"/>
</dbReference>